<accession>A0A117PI97</accession>
<dbReference type="AlphaFoldDB" id="A0A117PI97"/>
<sequence>MSDMRYAQQAAEDRSLVQHLRTEQRSGYLAAVRRGFAEGDERTWEQLIDLSPEPAIPARDGYLEAATTGTYLAVEETALDLEEG</sequence>
<proteinExistence type="predicted"/>
<gene>
    <name evidence="1" type="ORF">AQI70_08075</name>
</gene>
<keyword evidence="2" id="KW-1185">Reference proteome</keyword>
<dbReference type="Proteomes" id="UP000054024">
    <property type="component" value="Unassembled WGS sequence"/>
</dbReference>
<name>A0A117PI97_9ACTN</name>
<reference evidence="1 2" key="1">
    <citation type="submission" date="2015-10" db="EMBL/GenBank/DDBJ databases">
        <title>Draft genome sequence of Streptomyces curacoi DSM 40107, type strain for the species Streptomyces curacoi.</title>
        <authorList>
            <person name="Ruckert C."/>
            <person name="Winkler A."/>
            <person name="Kalinowski J."/>
            <person name="Kampfer P."/>
            <person name="Glaeser S."/>
        </authorList>
    </citation>
    <scope>NUCLEOTIDE SEQUENCE [LARGE SCALE GENOMIC DNA]</scope>
    <source>
        <strain evidence="1 2">DSM 40107</strain>
    </source>
</reference>
<organism evidence="1 2">
    <name type="scientific">Streptomyces curacoi</name>
    <dbReference type="NCBI Taxonomy" id="146536"/>
    <lineage>
        <taxon>Bacteria</taxon>
        <taxon>Bacillati</taxon>
        <taxon>Actinomycetota</taxon>
        <taxon>Actinomycetes</taxon>
        <taxon>Kitasatosporales</taxon>
        <taxon>Streptomycetaceae</taxon>
        <taxon>Streptomyces</taxon>
    </lineage>
</organism>
<dbReference type="EMBL" id="LMWJ01000004">
    <property type="protein sequence ID" value="KUM80113.1"/>
    <property type="molecule type" value="Genomic_DNA"/>
</dbReference>
<evidence type="ECO:0000313" key="2">
    <source>
        <dbReference type="Proteomes" id="UP000054024"/>
    </source>
</evidence>
<protein>
    <submittedName>
        <fullName evidence="1">Uncharacterized protein</fullName>
    </submittedName>
</protein>
<evidence type="ECO:0000313" key="1">
    <source>
        <dbReference type="EMBL" id="KUM80113.1"/>
    </source>
</evidence>
<comment type="caution">
    <text evidence="1">The sequence shown here is derived from an EMBL/GenBank/DDBJ whole genome shotgun (WGS) entry which is preliminary data.</text>
</comment>